<dbReference type="AlphaFoldDB" id="A0AB33K0I2"/>
<dbReference type="InterPro" id="IPR036397">
    <property type="entry name" value="RNaseH_sf"/>
</dbReference>
<dbReference type="GO" id="GO:0015074">
    <property type="term" value="P:DNA integration"/>
    <property type="evidence" value="ECO:0007669"/>
    <property type="project" value="InterPro"/>
</dbReference>
<feature type="domain" description="Integrase catalytic" evidence="2">
    <location>
        <begin position="547"/>
        <end position="780"/>
    </location>
</feature>
<accession>A0AB33K0I2</accession>
<dbReference type="InterPro" id="IPR012337">
    <property type="entry name" value="RNaseH-like_sf"/>
</dbReference>
<dbReference type="InterPro" id="IPR048000">
    <property type="entry name" value="TnsA-like"/>
</dbReference>
<reference evidence="3" key="1">
    <citation type="submission" date="2024-07" db="EMBL/GenBank/DDBJ databases">
        <title>Complete genome sequences of cellulolytic bacteria, Kitasatospora sp. CMC57 and Streptomyces sp. CMC78, isolated from Japanese agricultural soil.</title>
        <authorList>
            <person name="Hashimoto T."/>
            <person name="Ito M."/>
            <person name="Iwamoto M."/>
            <person name="Fukahori D."/>
            <person name="Shoda T."/>
            <person name="Sakoda M."/>
            <person name="Morohoshi T."/>
            <person name="Mitsuboshi M."/>
            <person name="Nishizawa T."/>
        </authorList>
    </citation>
    <scope>NUCLEOTIDE SEQUENCE</scope>
    <source>
        <strain evidence="3">CMC57</strain>
    </source>
</reference>
<evidence type="ECO:0000259" key="2">
    <source>
        <dbReference type="PROSITE" id="PS50994"/>
    </source>
</evidence>
<dbReference type="NCBIfam" id="NF033179">
    <property type="entry name" value="TnsA_like_Actin"/>
    <property type="match status" value="1"/>
</dbReference>
<proteinExistence type="predicted"/>
<evidence type="ECO:0000313" key="3">
    <source>
        <dbReference type="EMBL" id="BFP46275.1"/>
    </source>
</evidence>
<dbReference type="SUPFAM" id="SSF53098">
    <property type="entry name" value="Ribonuclease H-like"/>
    <property type="match status" value="1"/>
</dbReference>
<dbReference type="EMBL" id="AP035881">
    <property type="protein sequence ID" value="BFP46275.1"/>
    <property type="molecule type" value="Genomic_DNA"/>
</dbReference>
<evidence type="ECO:0000256" key="1">
    <source>
        <dbReference type="SAM" id="MobiDB-lite"/>
    </source>
</evidence>
<organism evidence="3">
    <name type="scientific">Kitasatospora sp. CMC57</name>
    <dbReference type="NCBI Taxonomy" id="3231513"/>
    <lineage>
        <taxon>Bacteria</taxon>
        <taxon>Bacillati</taxon>
        <taxon>Actinomycetota</taxon>
        <taxon>Actinomycetes</taxon>
        <taxon>Kitasatosporales</taxon>
        <taxon>Streptomycetaceae</taxon>
        <taxon>Kitasatospora</taxon>
    </lineage>
</organism>
<dbReference type="Gene3D" id="3.30.420.10">
    <property type="entry name" value="Ribonuclease H-like superfamily/Ribonuclease H"/>
    <property type="match status" value="1"/>
</dbReference>
<feature type="region of interest" description="Disordered" evidence="1">
    <location>
        <begin position="960"/>
        <end position="1017"/>
    </location>
</feature>
<gene>
    <name evidence="3" type="ORF">KCMC57_26430</name>
</gene>
<name>A0AB33K0I2_9ACTN</name>
<protein>
    <recommendedName>
        <fullName evidence="2">Integrase catalytic domain-containing protein</fullName>
    </recommendedName>
</protein>
<dbReference type="GO" id="GO:0003676">
    <property type="term" value="F:nucleic acid binding"/>
    <property type="evidence" value="ECO:0007669"/>
    <property type="project" value="InterPro"/>
</dbReference>
<sequence>MRPVVGSFSVSLRRDDGAVREGSWAAGASDPGFASAVPWRTFRWRHGQQHYSGTYWSSTMSDHVIYESRLELTRLLYADFDQDTESVFAQPFLLTAQVGRRTCRHVPDFLMLRRGRVPLVVDVKPRHLLTRPKVSSALGWAREVVESRGWEFEVWSEPPDAELANLRFLAGYRRPWLFDADLLAEVRRADLDGVTLGQAFRAFADRPRELVRAAVLHLMWSQHLVTDLATPLTARHRLRVGGDALVAGAGSRDLPRPVDEDRGGASVDVLRERLLARGGGGRMGGAAVRVGVGTRFVYDGEVVVVEEMFGSAHGNEVLVRDRRERRLRLSLREVLSSGRAWVVPDGLGPASDEPRETASVILAQLSDAALEEVRERAADVNEILTGYRSGSEELAGPGEPRPEYTEGVGLMRRYEAKAAERQVSVRTVKRWVAAAHREREAALAGEPAMGDAGSGGLGRADARWVEMALEIMKEHEEESTPTKAKVLESIGPRLAARYPGEEFKLPKRSTAYGWLAELERRAPTFEVSAKRRRDIATRPVAAYGKLRPTRPGEYLLMDTTRLDVFALDPLTFQWVQPELTVAMDWYSRCVTGLRLTPVSTKSVDVAATLFQAYRPRTAGKDWPAHAVWPDHGIPRGIVLDRDAIEGPMADAAKPVGAASPALVPETLVVDHGKVYVSEHITSVCRRMGISIQPARLRTGRDKGPIERFFRTLREGLLQWLPAYKGPDVHSRGLNPEGEAFFFLNELEEIIREWVAVVYHHRPHDGLVDPQVPGLELSPAAMFDHGVARAGYIEVPRDADLAFEFLKTEWVPVHHYGVEIRRCRYRGDALVGLAGRTSPYTGPKAKGRWPVQVDPDDINHIYFRHPKTRRWSTLTWEHAPSVRFPISEEALELARKMEAVKYRYPDDKQAVASLLERWNLGLGMTAVERRMALRLARDQKALTLPPAEDTDPLAALPSLARALGRPTPGTGPATDEDDEAAPGIYPGLATGDDDDEEELDDTAGPDGEDFYADALEDV</sequence>
<dbReference type="InterPro" id="IPR001584">
    <property type="entry name" value="Integrase_cat-core"/>
</dbReference>
<feature type="compositionally biased region" description="Acidic residues" evidence="1">
    <location>
        <begin position="990"/>
        <end position="1017"/>
    </location>
</feature>
<dbReference type="PROSITE" id="PS50994">
    <property type="entry name" value="INTEGRASE"/>
    <property type="match status" value="1"/>
</dbReference>